<protein>
    <submittedName>
        <fullName evidence="2">Acetyl-CoA acetyltransferase</fullName>
    </submittedName>
</protein>
<keyword evidence="3" id="KW-1185">Reference proteome</keyword>
<dbReference type="Pfam" id="PF22691">
    <property type="entry name" value="Thiolase_C_1"/>
    <property type="match status" value="1"/>
</dbReference>
<evidence type="ECO:0000259" key="1">
    <source>
        <dbReference type="Pfam" id="PF22691"/>
    </source>
</evidence>
<gene>
    <name evidence="2" type="ORF">ACFFV7_41320</name>
</gene>
<dbReference type="RefSeq" id="WP_189651267.1">
    <property type="nucleotide sequence ID" value="NZ_BMRC01000018.1"/>
</dbReference>
<proteinExistence type="predicted"/>
<dbReference type="Proteomes" id="UP001589647">
    <property type="component" value="Unassembled WGS sequence"/>
</dbReference>
<organism evidence="2 3">
    <name type="scientific">Nonomuraea spiralis</name>
    <dbReference type="NCBI Taxonomy" id="46182"/>
    <lineage>
        <taxon>Bacteria</taxon>
        <taxon>Bacillati</taxon>
        <taxon>Actinomycetota</taxon>
        <taxon>Actinomycetes</taxon>
        <taxon>Streptosporangiales</taxon>
        <taxon>Streptosporangiaceae</taxon>
        <taxon>Nonomuraea</taxon>
    </lineage>
</organism>
<dbReference type="SUPFAM" id="SSF53901">
    <property type="entry name" value="Thiolase-like"/>
    <property type="match status" value="2"/>
</dbReference>
<sequence length="380" mass="39335">MTVAIAGAAESDLGVTGHPILTLQTQAITRALADAGLPLKDVDGLATCGVSRFSATQVADYLGLQPAWTDSTFAGGCAFEMYVARAVQAIEAGQCRTVVISYGSNQRSARSRSLGGVAEEHTPEAVYEMPYGPLYPFSYYAMAAQRYLHTSGAGREALAEVAVAAREWALLNPAAFRHGAGPLTVEDVLAAPMVSTPLTTADACLVTDGGGAVVLTSLERARDLPKPPVVVLGYGECVTNTSMTSADDLTTSGAVRSGAEAFARAGLRPDDVDVAELYDSFTITVLLSLEGLGFCGRGEAADFLKGGRIRPGGTFPLNTNGGGLSYNHPGQYGLLLLVEAVRQLRGECGARQVTGAEIALAHGTGGILSAHATVLLGVDR</sequence>
<accession>A0ABV5ISY4</accession>
<feature type="domain" description="Thiolase C-terminal" evidence="1">
    <location>
        <begin position="235"/>
        <end position="377"/>
    </location>
</feature>
<dbReference type="Gene3D" id="3.40.47.10">
    <property type="match status" value="1"/>
</dbReference>
<dbReference type="CDD" id="cd00829">
    <property type="entry name" value="SCP-x_thiolase"/>
    <property type="match status" value="1"/>
</dbReference>
<dbReference type="PANTHER" id="PTHR42870">
    <property type="entry name" value="ACETYL-COA C-ACETYLTRANSFERASE"/>
    <property type="match status" value="1"/>
</dbReference>
<dbReference type="PANTHER" id="PTHR42870:SF1">
    <property type="entry name" value="NON-SPECIFIC LIPID-TRANSFER PROTEIN-LIKE 2"/>
    <property type="match status" value="1"/>
</dbReference>
<comment type="caution">
    <text evidence="2">The sequence shown here is derived from an EMBL/GenBank/DDBJ whole genome shotgun (WGS) entry which is preliminary data.</text>
</comment>
<name>A0ABV5ISY4_9ACTN</name>
<dbReference type="InterPro" id="IPR055140">
    <property type="entry name" value="Thiolase_C_2"/>
</dbReference>
<reference evidence="2 3" key="1">
    <citation type="submission" date="2024-09" db="EMBL/GenBank/DDBJ databases">
        <authorList>
            <person name="Sun Q."/>
            <person name="Mori K."/>
        </authorList>
    </citation>
    <scope>NUCLEOTIDE SEQUENCE [LARGE SCALE GENOMIC DNA]</scope>
    <source>
        <strain evidence="2 3">CCM 3426</strain>
    </source>
</reference>
<evidence type="ECO:0000313" key="3">
    <source>
        <dbReference type="Proteomes" id="UP001589647"/>
    </source>
</evidence>
<dbReference type="NCBIfam" id="NF004811">
    <property type="entry name" value="PRK06158.1"/>
    <property type="match status" value="1"/>
</dbReference>
<dbReference type="PIRSF" id="PIRSF000429">
    <property type="entry name" value="Ac-CoA_Ac_transf"/>
    <property type="match status" value="1"/>
</dbReference>
<dbReference type="EMBL" id="JBHMEI010000063">
    <property type="protein sequence ID" value="MFB9207681.1"/>
    <property type="molecule type" value="Genomic_DNA"/>
</dbReference>
<dbReference type="InterPro" id="IPR016039">
    <property type="entry name" value="Thiolase-like"/>
</dbReference>
<dbReference type="InterPro" id="IPR002155">
    <property type="entry name" value="Thiolase"/>
</dbReference>
<evidence type="ECO:0000313" key="2">
    <source>
        <dbReference type="EMBL" id="MFB9207681.1"/>
    </source>
</evidence>